<keyword evidence="5" id="KW-1185">Reference proteome</keyword>
<organism evidence="4 5">
    <name type="scientific">Psittacicella hinzii</name>
    <dbReference type="NCBI Taxonomy" id="2028575"/>
    <lineage>
        <taxon>Bacteria</taxon>
        <taxon>Pseudomonadati</taxon>
        <taxon>Pseudomonadota</taxon>
        <taxon>Gammaproteobacteria</taxon>
        <taxon>Pasteurellales</taxon>
        <taxon>Psittacicellaceae</taxon>
        <taxon>Psittacicella</taxon>
    </lineage>
</organism>
<sequence>MEYPYLSQSLQLSFVGFSQIISYLINAQKQLDTKERYTRLNPHQDLSELAYAPPDPEAHLTSQEFNSLIGKTPAEIFNVDALKANFASYLSDSSTPIPVMSNPGLYSIQVIDLRKLPVFQLILTTPKMGLNLLNSIFGFDKFDRNATVHPAVLNLLSTTVREELNQYLEKQVPNERAKTIAALDGLYRLTQLNLQVIAYGQAQLYDHALIIDPTVSLVSDWSYKLNHVINFAEQQEESYGMVNFGYFERDSRDFMSLDYLRDQLGLKIEEQLMFHFQEQKLLNIDKFDEQVFATWQEDPSKIGSSFMLMRGQLNETKPDGRGSTGYVLNLAALRKLGKKEVKMTPFTSINPTANVQKALQFSQANSKNQGEISGSSLKGDSQFNSAWEKLKVLLNWNMLEVMSPSFPLVAKVNANIFGINRPLLNYSQQIFIYTKKPHFYVSFYNVRQHRNLKSFLGATPSNITWYLRPLLTLNDYNLEYREDHFEDYYRNLSPELVELTLTVKDLFKRILENKRIKEDDYIFITNTHQQLPANVFQSVENFLTKGQAEPAFRTPLSIANSHLTHVNTYGSLAVASSETFETKTRLSRKKRQQLEAQQLNQTFNQKLEQALEALEKNSASKTSKKEPSQELKVEDFTHNEELSLLELIKQQDEKDKAHFKANLNTKVDNSLVRTANLGQIIEQSLDPQAIKKHITGIEAAVPLIVADGFTDLDLLDLVNKTQIPSWKNNRIVYPLVRTNTLLGVPNFSKVITQTNYQITTKVATGSDGKAQAAFIRMLNHTNVLTANEKEQLEHFLKVQVANNEKASVEFDKFAFVPADLWQALKASQKELIKNAYRAKQSIQFMDEEISKEDIYSLEDYEHFDSQKYFELAQELGMEHFITPMSSKVESYLAEIFKKTNRKYGPFPYQYIKDSKINHAEQERIQQVRNWAKENNYRVVGLGQRLYFASPDALEGVKLLFQFAKFYQIQKYKTLNEGLTDGAVVQEDLNYDNLAIWLDYKKVYTQPVMANIALVNRNLLAKCYHYDVTSPKDLNRMLKFMTDEGMRGDEMFFGGYNRYCPIGGLARPYVANLLVPVQSDPYIKYQEKAAALELLTQAPLTASNQEFQYLVACQQAIQPWSNKISFLANGYRYPTVQLPLFEQLQSKYRPRIDQANRTMVAQVRQYYLNHHQLRDDVILLDNVACVPQGRALTLQSGNDCLSHRKTPSTWIISKSLIRQSAPIWQESDWHLGKLYLLVSANQRIGFINQSGVEPLPLERIIDHGVVYDQQSNTPSIASLLNWGRENKFASQTVSQIQDNQQEYLEHISKAYEHTPKYPKPQKQVQVNVAEFNEGKFFLEDEEESGLSLTTGFRDEIFDEQENFHVVQTTSFYNEEDSEQTDQNSDANNKAQKAPQEKVTVEPPRKKGAWWKFGFFSDEEEPEPERNVDKSKHGTPVKAMSFDVNNRNVQVNSQSNKTKTFDDLNIGSDFQTSTKQIQTQAFAFTAGIKAKPEEIIAEAKPVFGGSTLIQRAQHYVARKLQQNEATIFAKGMATTTNFDLGVKVSPANDYAKYLKRVYRQLANEQGHDLKAVEQQMLGDLNNLVHSSAFAIYPSLEQQASDVGLITYNRNTPQTLSKLKIKVLNLDTQFYRWEKMLNQLEDSSVASIQRIDGIRGEELSAEVIKENFAQDKFIRYNHRFATPREIGIALAHRKALLSALYDESIDHNDFVLICEDDIIFSPEWQRRMARILLQASNEPIDAINLLHPKILSNLVSPLELHHARVLNLSSWHYVATPNLPQLVSSPSYQPLTSSCYLVRKSAIANAVQKGVLDQVGASASDLVNFLEIWPDRIRTAVPTLAHLNHEVNTMDSILHNVRKAGAIYNFGYRRIKWTNR</sequence>
<gene>
    <name evidence="4" type="ORF">CKF54_00045</name>
</gene>
<dbReference type="CDD" id="cd06532">
    <property type="entry name" value="Glyco_transf_25"/>
    <property type="match status" value="1"/>
</dbReference>
<dbReference type="InterPro" id="IPR002654">
    <property type="entry name" value="Glyco_trans_25"/>
</dbReference>
<reference evidence="4 5" key="1">
    <citation type="submission" date="2017-08" db="EMBL/GenBank/DDBJ databases">
        <title>Reclassification of Bisgaard taxon 37 and 44.</title>
        <authorList>
            <person name="Christensen H."/>
        </authorList>
    </citation>
    <scope>NUCLEOTIDE SEQUENCE [LARGE SCALE GENOMIC DNA]</scope>
    <source>
        <strain evidence="4 5">B96_3</strain>
    </source>
</reference>
<feature type="domain" description="Glycosyl transferase family 25" evidence="3">
    <location>
        <begin position="1617"/>
        <end position="1736"/>
    </location>
</feature>
<keyword evidence="1" id="KW-0175">Coiled coil</keyword>
<evidence type="ECO:0000259" key="3">
    <source>
        <dbReference type="Pfam" id="PF01755"/>
    </source>
</evidence>
<evidence type="ECO:0000313" key="5">
    <source>
        <dbReference type="Proteomes" id="UP000265691"/>
    </source>
</evidence>
<feature type="compositionally biased region" description="Basic and acidic residues" evidence="2">
    <location>
        <begin position="1393"/>
        <end position="1402"/>
    </location>
</feature>
<accession>A0A3A1YBI8</accession>
<feature type="coiled-coil region" evidence="1">
    <location>
        <begin position="589"/>
        <end position="624"/>
    </location>
</feature>
<proteinExistence type="predicted"/>
<feature type="region of interest" description="Disordered" evidence="2">
    <location>
        <begin position="1372"/>
        <end position="1402"/>
    </location>
</feature>
<dbReference type="InterPro" id="IPR029044">
    <property type="entry name" value="Nucleotide-diphossugar_trans"/>
</dbReference>
<name>A0A3A1YBI8_9GAMM</name>
<dbReference type="SUPFAM" id="SSF53448">
    <property type="entry name" value="Nucleotide-diphospho-sugar transferases"/>
    <property type="match status" value="1"/>
</dbReference>
<dbReference type="RefSeq" id="WP_119524149.1">
    <property type="nucleotide sequence ID" value="NZ_NRHC01000001.1"/>
</dbReference>
<protein>
    <recommendedName>
        <fullName evidence="3">Glycosyl transferase family 25 domain-containing protein</fullName>
    </recommendedName>
</protein>
<dbReference type="Proteomes" id="UP000265691">
    <property type="component" value="Unassembled WGS sequence"/>
</dbReference>
<feature type="compositionally biased region" description="Polar residues" evidence="2">
    <location>
        <begin position="1379"/>
        <end position="1389"/>
    </location>
</feature>
<evidence type="ECO:0000256" key="1">
    <source>
        <dbReference type="SAM" id="Coils"/>
    </source>
</evidence>
<comment type="caution">
    <text evidence="4">The sequence shown here is derived from an EMBL/GenBank/DDBJ whole genome shotgun (WGS) entry which is preliminary data.</text>
</comment>
<evidence type="ECO:0000256" key="2">
    <source>
        <dbReference type="SAM" id="MobiDB-lite"/>
    </source>
</evidence>
<dbReference type="EMBL" id="NRHC01000001">
    <property type="protein sequence ID" value="RIY34550.1"/>
    <property type="molecule type" value="Genomic_DNA"/>
</dbReference>
<dbReference type="OrthoDB" id="259382at2"/>
<dbReference type="Pfam" id="PF01755">
    <property type="entry name" value="Glyco_transf_25"/>
    <property type="match status" value="1"/>
</dbReference>
<evidence type="ECO:0000313" key="4">
    <source>
        <dbReference type="EMBL" id="RIY34550.1"/>
    </source>
</evidence>